<proteinExistence type="predicted"/>
<comment type="caution">
    <text evidence="1">The sequence shown here is derived from an EMBL/GenBank/DDBJ whole genome shotgun (WGS) entry which is preliminary data.</text>
</comment>
<dbReference type="Proteomes" id="UP000054988">
    <property type="component" value="Unassembled WGS sequence"/>
</dbReference>
<dbReference type="AlphaFoldDB" id="A0A0W0G2B8"/>
<name>A0A0W0G2B8_MONRR</name>
<organism evidence="1 2">
    <name type="scientific">Moniliophthora roreri</name>
    <name type="common">Frosty pod rot fungus</name>
    <name type="synonym">Monilia roreri</name>
    <dbReference type="NCBI Taxonomy" id="221103"/>
    <lineage>
        <taxon>Eukaryota</taxon>
        <taxon>Fungi</taxon>
        <taxon>Dikarya</taxon>
        <taxon>Basidiomycota</taxon>
        <taxon>Agaricomycotina</taxon>
        <taxon>Agaricomycetes</taxon>
        <taxon>Agaricomycetidae</taxon>
        <taxon>Agaricales</taxon>
        <taxon>Marasmiineae</taxon>
        <taxon>Marasmiaceae</taxon>
        <taxon>Moniliophthora</taxon>
    </lineage>
</organism>
<dbReference type="EMBL" id="LATX01001305">
    <property type="protein sequence ID" value="KTB42664.1"/>
    <property type="molecule type" value="Genomic_DNA"/>
</dbReference>
<reference evidence="1 2" key="1">
    <citation type="submission" date="2015-12" db="EMBL/GenBank/DDBJ databases">
        <title>Draft genome sequence of Moniliophthora roreri, the causal agent of frosty pod rot of cacao.</title>
        <authorList>
            <person name="Aime M.C."/>
            <person name="Diaz-Valderrama J.R."/>
            <person name="Kijpornyongpan T."/>
            <person name="Phillips-Mora W."/>
        </authorList>
    </citation>
    <scope>NUCLEOTIDE SEQUENCE [LARGE SCALE GENOMIC DNA]</scope>
    <source>
        <strain evidence="1 2">MCA 2952</strain>
    </source>
</reference>
<gene>
    <name evidence="1" type="ORF">WG66_4748</name>
</gene>
<protein>
    <submittedName>
        <fullName evidence="1">Uncharacterized protein</fullName>
    </submittedName>
</protein>
<accession>A0A0W0G2B8</accession>
<sequence length="143" mass="16229">MISDHIIFTNNSNQLQAPIKLQLAITLYHLGHYGNSADVWGVAHMFGCSEGLVAKATDYCFEAIDALYDLFAWPLTEAEKEIKKQWMRDQLGMERNLWCEGYMMYDGTIVVLYHQPSHQGQGYYTCKANYGLNVQIGNAPSNL</sequence>
<evidence type="ECO:0000313" key="2">
    <source>
        <dbReference type="Proteomes" id="UP000054988"/>
    </source>
</evidence>
<evidence type="ECO:0000313" key="1">
    <source>
        <dbReference type="EMBL" id="KTB42664.1"/>
    </source>
</evidence>